<name>A0A0U4VNM8_9PSED</name>
<dbReference type="PANTHER" id="PTHR30469:SF12">
    <property type="entry name" value="MULTIDRUG RESISTANCE PROTEIN MDTA"/>
    <property type="match status" value="1"/>
</dbReference>
<dbReference type="Gene3D" id="1.10.287.470">
    <property type="entry name" value="Helix hairpin bin"/>
    <property type="match status" value="1"/>
</dbReference>
<dbReference type="Pfam" id="PF25876">
    <property type="entry name" value="HH_MFP_RND"/>
    <property type="match status" value="1"/>
</dbReference>
<comment type="similarity">
    <text evidence="3">Belongs to the membrane fusion protein (MFP) (TC 8.A.1) family.</text>
</comment>
<dbReference type="InterPro" id="IPR058627">
    <property type="entry name" value="MdtA-like_C"/>
</dbReference>
<evidence type="ECO:0000256" key="5">
    <source>
        <dbReference type="ARBA" id="ARBA00022475"/>
    </source>
</evidence>
<feature type="compositionally biased region" description="Low complexity" evidence="10">
    <location>
        <begin position="391"/>
        <end position="401"/>
    </location>
</feature>
<feature type="region of interest" description="Disordered" evidence="10">
    <location>
        <begin position="388"/>
        <end position="411"/>
    </location>
</feature>
<dbReference type="Gene3D" id="2.40.30.170">
    <property type="match status" value="1"/>
</dbReference>
<dbReference type="Pfam" id="PF25967">
    <property type="entry name" value="RND-MFP_C"/>
    <property type="match status" value="1"/>
</dbReference>
<evidence type="ECO:0000256" key="9">
    <source>
        <dbReference type="SAM" id="Coils"/>
    </source>
</evidence>
<evidence type="ECO:0000256" key="1">
    <source>
        <dbReference type="ARBA" id="ARBA00004533"/>
    </source>
</evidence>
<accession>A0A0U4VNM8</accession>
<keyword evidence="7 9" id="KW-0175">Coiled coil</keyword>
<dbReference type="Pfam" id="PF25917">
    <property type="entry name" value="BSH_RND"/>
    <property type="match status" value="1"/>
</dbReference>
<dbReference type="InterPro" id="IPR006143">
    <property type="entry name" value="RND_pump_MFP"/>
</dbReference>
<dbReference type="EMBL" id="CP013987">
    <property type="protein sequence ID" value="ALZ84763.1"/>
    <property type="molecule type" value="Genomic_DNA"/>
</dbReference>
<dbReference type="Proteomes" id="UP000064137">
    <property type="component" value="Chromosome"/>
</dbReference>
<sequence>MADSSLRSSSRRRLVWLLVLIVLAAAGGWYWYHQHGQKSEAAAGKGARSPFGMTGPTPVRVVAVEQRSFPIVRRSIGTVTALNTVNVRTRVAGELVRVAFEEGQKVKAGDLLATIDPRPYQVALQQAEGTLQQNQAQLRNAELDLKRYQGLFREDSIAKQTLDTQEALVNQYRGTLKNSQAAVADAKLNLAFTQIKAPIAGRVGLRQLDGGNLLSANDSTVVAVITQTQPISVVFTLPESQLGELLKRARAGQTLPVEAWDRGGARKVADGTLQSFDNQIDTATGTLKFRARFANGDEALFPNQFVTVRVREQVLDQALVVPSAAIQFGSNGTFAYVVGPDNKIQVRSLKLGPDDGSLTVVTEGLAAGDRVVTEGTDRLREGNEVEVVTGASAAPSEPAKPAVRKPGKTQG</sequence>
<dbReference type="NCBIfam" id="NF008589">
    <property type="entry name" value="PRK11556.1"/>
    <property type="match status" value="1"/>
</dbReference>
<dbReference type="RefSeq" id="WP_059314938.1">
    <property type="nucleotide sequence ID" value="NZ_CP013987.1"/>
</dbReference>
<keyword evidence="6" id="KW-0997">Cell inner membrane</keyword>
<dbReference type="GO" id="GO:1990281">
    <property type="term" value="C:efflux pump complex"/>
    <property type="evidence" value="ECO:0007669"/>
    <property type="project" value="TreeGrafter"/>
</dbReference>
<dbReference type="Gene3D" id="2.40.420.20">
    <property type="match status" value="1"/>
</dbReference>
<evidence type="ECO:0000313" key="17">
    <source>
        <dbReference type="Proteomes" id="UP000064137"/>
    </source>
</evidence>
<comment type="subcellular location">
    <subcellularLocation>
        <location evidence="1">Cell inner membrane</location>
    </subcellularLocation>
    <subcellularLocation>
        <location evidence="2">Membrane</location>
        <topology evidence="2">Lipid-anchor</topology>
    </subcellularLocation>
</comment>
<keyword evidence="4" id="KW-0813">Transport</keyword>
<dbReference type="GO" id="GO:0015562">
    <property type="term" value="F:efflux transmembrane transporter activity"/>
    <property type="evidence" value="ECO:0007669"/>
    <property type="project" value="TreeGrafter"/>
</dbReference>
<dbReference type="AlphaFoldDB" id="A0A0U4VNM8"/>
<feature type="compositionally biased region" description="Basic residues" evidence="10">
    <location>
        <begin position="402"/>
        <end position="411"/>
    </location>
</feature>
<keyword evidence="11" id="KW-1133">Transmembrane helix</keyword>
<keyword evidence="5" id="KW-1003">Cell membrane</keyword>
<dbReference type="InterPro" id="IPR058624">
    <property type="entry name" value="MdtA-like_HH"/>
</dbReference>
<evidence type="ECO:0000256" key="4">
    <source>
        <dbReference type="ARBA" id="ARBA00022448"/>
    </source>
</evidence>
<dbReference type="OrthoDB" id="9783047at2"/>
<feature type="domain" description="Multidrug resistance protein MdtA-like C-terminal permuted SH3" evidence="15">
    <location>
        <begin position="317"/>
        <end position="378"/>
    </location>
</feature>
<evidence type="ECO:0000256" key="11">
    <source>
        <dbReference type="SAM" id="Phobius"/>
    </source>
</evidence>
<feature type="domain" description="Multidrug resistance protein MdtA-like alpha-helical hairpin" evidence="12">
    <location>
        <begin position="124"/>
        <end position="193"/>
    </location>
</feature>
<feature type="coiled-coil region" evidence="9">
    <location>
        <begin position="124"/>
        <end position="151"/>
    </location>
</feature>
<evidence type="ECO:0000259" key="13">
    <source>
        <dbReference type="Pfam" id="PF25917"/>
    </source>
</evidence>
<dbReference type="Gene3D" id="2.40.50.100">
    <property type="match status" value="1"/>
</dbReference>
<evidence type="ECO:0000256" key="3">
    <source>
        <dbReference type="ARBA" id="ARBA00009477"/>
    </source>
</evidence>
<evidence type="ECO:0000256" key="6">
    <source>
        <dbReference type="ARBA" id="ARBA00022519"/>
    </source>
</evidence>
<evidence type="ECO:0000313" key="16">
    <source>
        <dbReference type="EMBL" id="ALZ84763.1"/>
    </source>
</evidence>
<dbReference type="InterPro" id="IPR058626">
    <property type="entry name" value="MdtA-like_b-barrel"/>
</dbReference>
<evidence type="ECO:0000259" key="14">
    <source>
        <dbReference type="Pfam" id="PF25944"/>
    </source>
</evidence>
<feature type="domain" description="Multidrug resistance protein MdtA-like beta-barrel" evidence="14">
    <location>
        <begin position="230"/>
        <end position="313"/>
    </location>
</feature>
<keyword evidence="8 11" id="KW-0472">Membrane</keyword>
<dbReference type="NCBIfam" id="TIGR01730">
    <property type="entry name" value="RND_mfp"/>
    <property type="match status" value="1"/>
</dbReference>
<dbReference type="KEGG" id="por:APT59_11360"/>
<evidence type="ECO:0000259" key="15">
    <source>
        <dbReference type="Pfam" id="PF25967"/>
    </source>
</evidence>
<feature type="transmembrane region" description="Helical" evidence="11">
    <location>
        <begin position="14"/>
        <end position="32"/>
    </location>
</feature>
<evidence type="ECO:0000256" key="10">
    <source>
        <dbReference type="SAM" id="MobiDB-lite"/>
    </source>
</evidence>
<evidence type="ECO:0000256" key="2">
    <source>
        <dbReference type="ARBA" id="ARBA00004635"/>
    </source>
</evidence>
<gene>
    <name evidence="16" type="ORF">APT59_11360</name>
</gene>
<evidence type="ECO:0000256" key="7">
    <source>
        <dbReference type="ARBA" id="ARBA00023054"/>
    </source>
</evidence>
<protein>
    <submittedName>
        <fullName evidence="16">Efflux transporter periplasmic adaptor subunit</fullName>
    </submittedName>
</protein>
<dbReference type="Pfam" id="PF25944">
    <property type="entry name" value="Beta-barrel_RND"/>
    <property type="match status" value="1"/>
</dbReference>
<evidence type="ECO:0000259" key="12">
    <source>
        <dbReference type="Pfam" id="PF25876"/>
    </source>
</evidence>
<dbReference type="GO" id="GO:0005886">
    <property type="term" value="C:plasma membrane"/>
    <property type="evidence" value="ECO:0007669"/>
    <property type="project" value="UniProtKB-SubCell"/>
</dbReference>
<dbReference type="FunFam" id="2.40.420.20:FF:000001">
    <property type="entry name" value="Efflux RND transporter periplasmic adaptor subunit"/>
    <property type="match status" value="1"/>
</dbReference>
<feature type="domain" description="Multidrug resistance protein MdtA-like barrel-sandwich hybrid" evidence="13">
    <location>
        <begin position="83"/>
        <end position="226"/>
    </location>
</feature>
<evidence type="ECO:0000256" key="8">
    <source>
        <dbReference type="ARBA" id="ARBA00023136"/>
    </source>
</evidence>
<keyword evidence="11" id="KW-0812">Transmembrane</keyword>
<dbReference type="InterPro" id="IPR058625">
    <property type="entry name" value="MdtA-like_BSH"/>
</dbReference>
<dbReference type="PANTHER" id="PTHR30469">
    <property type="entry name" value="MULTIDRUG RESISTANCE PROTEIN MDTA"/>
    <property type="match status" value="1"/>
</dbReference>
<organism evidence="16 17">
    <name type="scientific">Pseudomonas oryzihabitans</name>
    <dbReference type="NCBI Taxonomy" id="47885"/>
    <lineage>
        <taxon>Bacteria</taxon>
        <taxon>Pseudomonadati</taxon>
        <taxon>Pseudomonadota</taxon>
        <taxon>Gammaproteobacteria</taxon>
        <taxon>Pseudomonadales</taxon>
        <taxon>Pseudomonadaceae</taxon>
        <taxon>Pseudomonas</taxon>
    </lineage>
</organism>
<reference evidence="16 17" key="1">
    <citation type="submission" date="2016-01" db="EMBL/GenBank/DDBJ databases">
        <title>Annotation of Pseudomonas oryzihabitans USDA-ARS-USMARC-56511.</title>
        <authorList>
            <person name="Harhay G.P."/>
            <person name="Harhay D.M."/>
            <person name="Smith T.P.L."/>
            <person name="Bono J.L."/>
            <person name="Heaton M.P."/>
            <person name="Clawson M.L."/>
            <person name="Chitko-Mckown C.G."/>
            <person name="Capik S.F."/>
            <person name="DeDonder K.D."/>
            <person name="Apley M.D."/>
            <person name="Lubbers B.V."/>
            <person name="White B.J."/>
            <person name="Larson R.L."/>
        </authorList>
    </citation>
    <scope>NUCLEOTIDE SEQUENCE [LARGE SCALE GENOMIC DNA]</scope>
    <source>
        <strain evidence="16 17">USDA-ARS-USMARC-56511</strain>
    </source>
</reference>
<dbReference type="SUPFAM" id="SSF111369">
    <property type="entry name" value="HlyD-like secretion proteins"/>
    <property type="match status" value="1"/>
</dbReference>
<proteinExistence type="inferred from homology"/>